<keyword evidence="2" id="KW-0235">DNA replication</keyword>
<sequence length="308" mass="37125">MEKYTQKKRKNQLLQTLISKHVSKKTLERVKDCNTFLFMVADITMEKTKLHRSNNCEHRFCPVCAWKKARKNAMKISILMEYLKKEEQKEFLFLTLTAPNVPAGELNDEIKHYNNSFKRMMQRKEVKTAVKGYVRKLEVTYNKDRDDYHPHFHVILAADKHYFNNKRQYIKRDRWLELWQQSTKNPLITQVDIRRVKHTDNKKEVSEIAKYSAKDSDYLQDETVFDTFYKTLSGKRLIVYSGLFKDASTLYETKALDHYKDMDPTYYIYQIFYHWGKTDYIETERKLMNQDMLKEINQTLLDETDIEE</sequence>
<evidence type="ECO:0000313" key="3">
    <source>
        <dbReference type="EMBL" id="AQM50880.1"/>
    </source>
</evidence>
<gene>
    <name evidence="3" type="primary">rep</name>
</gene>
<comment type="similarity">
    <text evidence="1">Belongs to the Gram-positive plasmids replication protein type 1 family.</text>
</comment>
<keyword evidence="3" id="KW-0614">Plasmid</keyword>
<proteinExistence type="inferred from homology"/>
<geneLocation type="plasmid" evidence="3">
    <name>pS408-1</name>
</geneLocation>
<evidence type="ECO:0000256" key="1">
    <source>
        <dbReference type="ARBA" id="ARBA00008909"/>
    </source>
</evidence>
<dbReference type="GO" id="GO:0006260">
    <property type="term" value="P:DNA replication"/>
    <property type="evidence" value="ECO:0007669"/>
    <property type="project" value="UniProtKB-KW"/>
</dbReference>
<accession>A0A1Q1N902</accession>
<dbReference type="Pfam" id="PF01446">
    <property type="entry name" value="Rep_1"/>
    <property type="match status" value="1"/>
</dbReference>
<evidence type="ECO:0000256" key="2">
    <source>
        <dbReference type="ARBA" id="ARBA00022705"/>
    </source>
</evidence>
<dbReference type="GO" id="GO:0003677">
    <property type="term" value="F:DNA binding"/>
    <property type="evidence" value="ECO:0007669"/>
    <property type="project" value="InterPro"/>
</dbReference>
<protein>
    <submittedName>
        <fullName evidence="3">Replication protein</fullName>
    </submittedName>
</protein>
<reference evidence="3" key="1">
    <citation type="submission" date="2017-02" db="EMBL/GenBank/DDBJ databases">
        <authorList>
            <person name="Peterson S.W."/>
        </authorList>
    </citation>
    <scope>NUCLEOTIDE SEQUENCE</scope>
    <source>
        <strain evidence="3">408</strain>
        <plasmid evidence="3">pS408-1</plasmid>
    </source>
</reference>
<dbReference type="RefSeq" id="WP_176705027.1">
    <property type="nucleotide sequence ID" value="NZ_KY018597.1"/>
</dbReference>
<dbReference type="EMBL" id="KY018597">
    <property type="protein sequence ID" value="AQM50880.1"/>
    <property type="molecule type" value="Genomic_DNA"/>
</dbReference>
<dbReference type="AlphaFoldDB" id="A0A1Q1N902"/>
<name>A0A1Q1N902_9STAP</name>
<organism evidence="3">
    <name type="scientific">Salinicoccus sp</name>
    <dbReference type="NCBI Taxonomy" id="1871624"/>
    <lineage>
        <taxon>Bacteria</taxon>
        <taxon>Bacillati</taxon>
        <taxon>Bacillota</taxon>
        <taxon>Bacilli</taxon>
        <taxon>Bacillales</taxon>
        <taxon>Staphylococcaceae</taxon>
        <taxon>Salinicoccus</taxon>
    </lineage>
</organism>
<dbReference type="InterPro" id="IPR000989">
    <property type="entry name" value="Rep"/>
</dbReference>